<dbReference type="PANTHER" id="PTHR46278">
    <property type="entry name" value="DEHYDROGENASE, PUTATIVE-RELATED"/>
    <property type="match status" value="1"/>
</dbReference>
<feature type="region of interest" description="Disordered" evidence="14">
    <location>
        <begin position="1038"/>
        <end position="1074"/>
    </location>
</feature>
<reference evidence="17" key="1">
    <citation type="journal article" date="2018" name="Algal Res.">
        <title>Characterization of plant carbon substrate utilization by Auxenochlorella protothecoides.</title>
        <authorList>
            <person name="Vogler B.W."/>
            <person name="Starkenburg S.R."/>
            <person name="Sudasinghe N."/>
            <person name="Schambach J.Y."/>
            <person name="Rollin J.A."/>
            <person name="Pattathil S."/>
            <person name="Barry A.N."/>
        </authorList>
    </citation>
    <scope>NUCLEOTIDE SEQUENCE [LARGE SCALE GENOMIC DNA]</scope>
    <source>
        <strain evidence="17">UTEX 25</strain>
    </source>
</reference>
<dbReference type="GO" id="GO:0050661">
    <property type="term" value="F:NADP binding"/>
    <property type="evidence" value="ECO:0007669"/>
    <property type="project" value="InterPro"/>
</dbReference>
<dbReference type="InterPro" id="IPR000534">
    <property type="entry name" value="Semialdehyde_DH_NAD-bd"/>
</dbReference>
<evidence type="ECO:0000256" key="8">
    <source>
        <dbReference type="ARBA" id="ARBA00022857"/>
    </source>
</evidence>
<dbReference type="GO" id="GO:0009086">
    <property type="term" value="P:methionine biosynthetic process"/>
    <property type="evidence" value="ECO:0007669"/>
    <property type="project" value="UniProtKB-KW"/>
</dbReference>
<dbReference type="EMBL" id="QOKY01000179">
    <property type="protein sequence ID" value="RMZ54477.1"/>
    <property type="molecule type" value="Genomic_DNA"/>
</dbReference>
<dbReference type="Gene3D" id="3.40.50.720">
    <property type="entry name" value="NAD(P)-binding Rossmann-like Domain"/>
    <property type="match status" value="1"/>
</dbReference>
<evidence type="ECO:0000256" key="13">
    <source>
        <dbReference type="ARBA" id="ARBA00047891"/>
    </source>
</evidence>
<dbReference type="Gene3D" id="3.30.360.10">
    <property type="entry name" value="Dihydrodipicolinate Reductase, domain 2"/>
    <property type="match status" value="1"/>
</dbReference>
<dbReference type="NCBIfam" id="NF011456">
    <property type="entry name" value="PRK14874.1"/>
    <property type="match status" value="1"/>
</dbReference>
<dbReference type="PROSITE" id="PS50848">
    <property type="entry name" value="START"/>
    <property type="match status" value="1"/>
</dbReference>
<feature type="non-terminal residue" evidence="16">
    <location>
        <position position="1"/>
    </location>
</feature>
<dbReference type="UniPathway" id="UPA00051">
    <property type="reaction ID" value="UER00464"/>
</dbReference>
<dbReference type="UniPathway" id="UPA00050">
    <property type="reaction ID" value="UER00463"/>
</dbReference>
<evidence type="ECO:0000256" key="1">
    <source>
        <dbReference type="ARBA" id="ARBA00005021"/>
    </source>
</evidence>
<evidence type="ECO:0000256" key="2">
    <source>
        <dbReference type="ARBA" id="ARBA00005097"/>
    </source>
</evidence>
<dbReference type="InterPro" id="IPR023393">
    <property type="entry name" value="START-like_dom_sf"/>
</dbReference>
<keyword evidence="12" id="KW-0486">Methionine biosynthesis</keyword>
<dbReference type="EC" id="1.2.1.11" evidence="5"/>
<dbReference type="GO" id="GO:0008289">
    <property type="term" value="F:lipid binding"/>
    <property type="evidence" value="ECO:0007669"/>
    <property type="project" value="InterPro"/>
</dbReference>
<keyword evidence="6" id="KW-0028">Amino-acid biosynthesis</keyword>
<feature type="compositionally biased region" description="Low complexity" evidence="14">
    <location>
        <begin position="651"/>
        <end position="661"/>
    </location>
</feature>
<evidence type="ECO:0000256" key="6">
    <source>
        <dbReference type="ARBA" id="ARBA00022605"/>
    </source>
</evidence>
<dbReference type="GO" id="GO:0009089">
    <property type="term" value="P:lysine biosynthetic process via diaminopimelate"/>
    <property type="evidence" value="ECO:0007669"/>
    <property type="project" value="UniProtKB-UniPathway"/>
</dbReference>
<dbReference type="Pfam" id="PF02774">
    <property type="entry name" value="Semialdhyde_dhC"/>
    <property type="match status" value="1"/>
</dbReference>
<dbReference type="GO" id="GO:0009097">
    <property type="term" value="P:isoleucine biosynthetic process"/>
    <property type="evidence" value="ECO:0007669"/>
    <property type="project" value="InterPro"/>
</dbReference>
<dbReference type="GO" id="GO:0051287">
    <property type="term" value="F:NAD binding"/>
    <property type="evidence" value="ECO:0007669"/>
    <property type="project" value="InterPro"/>
</dbReference>
<evidence type="ECO:0000256" key="9">
    <source>
        <dbReference type="ARBA" id="ARBA00022915"/>
    </source>
</evidence>
<comment type="similarity">
    <text evidence="3">Belongs to the aspartate-semialdehyde dehydrogenase family.</text>
</comment>
<dbReference type="UniPathway" id="UPA00034">
    <property type="reaction ID" value="UER00016"/>
</dbReference>
<dbReference type="CDD" id="cd18131">
    <property type="entry name" value="ASADH_C_bac_euk_like"/>
    <property type="match status" value="1"/>
</dbReference>
<evidence type="ECO:0000256" key="4">
    <source>
        <dbReference type="ARBA" id="ARBA00011738"/>
    </source>
</evidence>
<gene>
    <name evidence="16" type="ORF">APUTEX25_002053</name>
</gene>
<comment type="pathway">
    <text evidence="1">Amino-acid biosynthesis; L-methionine biosynthesis via de novo pathway; L-homoserine from L-aspartate: step 2/3.</text>
</comment>
<dbReference type="SUPFAM" id="SSF51735">
    <property type="entry name" value="NAD(P)-binding Rossmann-fold domains"/>
    <property type="match status" value="1"/>
</dbReference>
<evidence type="ECO:0000256" key="10">
    <source>
        <dbReference type="ARBA" id="ARBA00023002"/>
    </source>
</evidence>
<dbReference type="GO" id="GO:0009088">
    <property type="term" value="P:threonine biosynthetic process"/>
    <property type="evidence" value="ECO:0007669"/>
    <property type="project" value="UniProtKB-UniPathway"/>
</dbReference>
<evidence type="ECO:0000256" key="3">
    <source>
        <dbReference type="ARBA" id="ARBA00010584"/>
    </source>
</evidence>
<dbReference type="Gene3D" id="3.30.530.20">
    <property type="match status" value="1"/>
</dbReference>
<feature type="compositionally biased region" description="Low complexity" evidence="14">
    <location>
        <begin position="64"/>
        <end position="78"/>
    </location>
</feature>
<proteinExistence type="inferred from homology"/>
<evidence type="ECO:0000256" key="5">
    <source>
        <dbReference type="ARBA" id="ARBA00013120"/>
    </source>
</evidence>
<protein>
    <recommendedName>
        <fullName evidence="5">aspartate-semialdehyde dehydrogenase</fullName>
        <ecNumber evidence="5">1.2.1.11</ecNumber>
    </recommendedName>
</protein>
<evidence type="ECO:0000313" key="16">
    <source>
        <dbReference type="EMBL" id="RMZ54477.1"/>
    </source>
</evidence>
<dbReference type="CDD" id="cd02316">
    <property type="entry name" value="VcASADH2_like_N"/>
    <property type="match status" value="1"/>
</dbReference>
<evidence type="ECO:0000313" key="17">
    <source>
        <dbReference type="Proteomes" id="UP000279271"/>
    </source>
</evidence>
<name>A0A3M7KVV3_AUXPR</name>
<evidence type="ECO:0000256" key="14">
    <source>
        <dbReference type="SAM" id="MobiDB-lite"/>
    </source>
</evidence>
<dbReference type="NCBIfam" id="TIGR01296">
    <property type="entry name" value="asd_B"/>
    <property type="match status" value="1"/>
</dbReference>
<evidence type="ECO:0000256" key="11">
    <source>
        <dbReference type="ARBA" id="ARBA00023154"/>
    </source>
</evidence>
<dbReference type="InterPro" id="IPR036291">
    <property type="entry name" value="NAD(P)-bd_dom_sf"/>
</dbReference>
<dbReference type="HAMAP" id="MF_02121">
    <property type="entry name" value="ASADH"/>
    <property type="match status" value="1"/>
</dbReference>
<dbReference type="InterPro" id="IPR002913">
    <property type="entry name" value="START_lipid-bd_dom"/>
</dbReference>
<sequence>YKDGLLVQDYTGTIVADVSQFQGKTLSANKPWKVSLDAKDPEGKPLKLIIHLEKQQSLMGTAPRRSSVSPSRAQSRRSLSVRAAKTENGPTIAIAGVTGAVGQEFLRVITERKFPYSNIKMLASARSAGRQYEFEGETYTVEELTEDSFKGVDIALFSAGGSISKKYAAVASAAGATVVDNSSAFRMTEGVPLVIPEVNPEAMAGYRAGGGGIIANPNCSTIIALVAVAPLHRLAGVKRMVVSTYQAASGAGQAAMEELELQTREVLDGKPVTQNIFPFQYAFNVFSHNSPMTDNGYNEEEMKMVKETHKILGTSDIRVTATCIRVPVMRAHAESINLEFERDISEEEALRALAAAPGIQVADDRAANWFPTPLSVSHLDDVFVGRVRRDYSRDDARGLNLWVCGDQVKKAMAGAGATGRSESAPTALTAVSFACLCYAASRLLDYLGLHAPTPLESYPVVSGCCQVAVTGVAIAGVASALGRDLAKPLAAGPTALHQMLAAALSGSLGPVVAAAEPSHACPTLDSALPRVAAPRRVHALPPAAHATGPPRACQPRGEVASSTPAAAAESAAPADQRSALTLPPLASLSLGEAAGSWTSGALSALLNPLLAVCDSPPIEAMRRAMSSPGAPRATQGAAPRRRRAEGDAARDSSAAAATPQAGVGARFVTAPPERLAALRVLAARSAALDPARAASALGSLGLDDGAARAVRAAVTDEHLLQFGALLGEGGCEDALRALGAREAWGGGDALLGAADAGAATGDWERIVAERRDGIAYEAWRRPLRRGLYLYRTRAVLEGVRPADVRAFHLDDAARARWDEAATLVARVAPEEAAPEAPESCLQKYRSRFPRPMASREYHYARRVWDRPADGGCYALCRDVELPGAEGAVKGAVRVREYVSCIAIKAHEVGTELLTCYFEDSQVRPSIVKMVVPKSLWSLVQKYESALRDHARPKQAASSPASGLEAGGPVLLISSARGSARDGAAASTTPPPSDRSRSLPCAGSSVASRPLECFELDAHLPRFPPGALLDARRPALRRPACDPAGTLPGFGRTGPAGARAGMGRDGLPRGRRPHARQTTWVKRIVIAAGISVLHAALPGRGL</sequence>
<dbReference type="GO" id="GO:0004073">
    <property type="term" value="F:aspartate-semialdehyde dehydrogenase activity"/>
    <property type="evidence" value="ECO:0007669"/>
    <property type="project" value="UniProtKB-EC"/>
</dbReference>
<dbReference type="PANTHER" id="PTHR46278:SF2">
    <property type="entry name" value="ASPARTATE-SEMIALDEHYDE DEHYDROGENASE"/>
    <property type="match status" value="1"/>
</dbReference>
<evidence type="ECO:0000256" key="12">
    <source>
        <dbReference type="ARBA" id="ARBA00023167"/>
    </source>
</evidence>
<feature type="domain" description="START" evidence="15">
    <location>
        <begin position="763"/>
        <end position="955"/>
    </location>
</feature>
<dbReference type="Proteomes" id="UP000279271">
    <property type="component" value="Unassembled WGS sequence"/>
</dbReference>
<evidence type="ECO:0000259" key="15">
    <source>
        <dbReference type="PROSITE" id="PS50848"/>
    </source>
</evidence>
<organism evidence="16 17">
    <name type="scientific">Auxenochlorella protothecoides</name>
    <name type="common">Green microalga</name>
    <name type="synonym">Chlorella protothecoides</name>
    <dbReference type="NCBI Taxonomy" id="3075"/>
    <lineage>
        <taxon>Eukaryota</taxon>
        <taxon>Viridiplantae</taxon>
        <taxon>Chlorophyta</taxon>
        <taxon>core chlorophytes</taxon>
        <taxon>Trebouxiophyceae</taxon>
        <taxon>Chlorellales</taxon>
        <taxon>Chlorellaceae</taxon>
        <taxon>Auxenochlorella</taxon>
    </lineage>
</organism>
<keyword evidence="11" id="KW-0457">Lysine biosynthesis</keyword>
<dbReference type="InterPro" id="IPR005986">
    <property type="entry name" value="Asp_semialdehyde_DH_beta"/>
</dbReference>
<feature type="region of interest" description="Disordered" evidence="14">
    <location>
        <begin position="622"/>
        <end position="661"/>
    </location>
</feature>
<dbReference type="Pfam" id="PF01118">
    <property type="entry name" value="Semialdhyde_dh"/>
    <property type="match status" value="1"/>
</dbReference>
<keyword evidence="9" id="KW-0220">Diaminopimelate biosynthesis</keyword>
<accession>A0A3M7KVV3</accession>
<keyword evidence="10" id="KW-0560">Oxidoreductase</keyword>
<feature type="compositionally biased region" description="Low complexity" evidence="14">
    <location>
        <begin position="977"/>
        <end position="987"/>
    </location>
</feature>
<comment type="pathway">
    <text evidence="2">Amino-acid biosynthesis; L-threonine biosynthesis; L-threonine from L-aspartate: step 2/5.</text>
</comment>
<evidence type="ECO:0000256" key="7">
    <source>
        <dbReference type="ARBA" id="ARBA00022697"/>
    </source>
</evidence>
<dbReference type="AlphaFoldDB" id="A0A3M7KVV3"/>
<feature type="compositionally biased region" description="Low complexity" evidence="14">
    <location>
        <begin position="560"/>
        <end position="576"/>
    </location>
</feature>
<keyword evidence="7" id="KW-0791">Threonine biosynthesis</keyword>
<dbReference type="SUPFAM" id="SSF55347">
    <property type="entry name" value="Glyceraldehyde-3-phosphate dehydrogenase-like, C-terminal domain"/>
    <property type="match status" value="1"/>
</dbReference>
<dbReference type="InterPro" id="IPR012280">
    <property type="entry name" value="Semialdhyde_DH_dimer_dom"/>
</dbReference>
<comment type="subunit">
    <text evidence="4">Homodimer.</text>
</comment>
<feature type="region of interest" description="Disordered" evidence="14">
    <location>
        <begin position="57"/>
        <end position="83"/>
    </location>
</feature>
<dbReference type="SMART" id="SM00859">
    <property type="entry name" value="Semialdhyde_dh"/>
    <property type="match status" value="1"/>
</dbReference>
<dbReference type="Gene3D" id="2.30.30.50">
    <property type="match status" value="1"/>
</dbReference>
<comment type="catalytic activity">
    <reaction evidence="13">
        <text>L-aspartate 4-semialdehyde + phosphate + NADP(+) = 4-phospho-L-aspartate + NADPH + H(+)</text>
        <dbReference type="Rhea" id="RHEA:24284"/>
        <dbReference type="ChEBI" id="CHEBI:15378"/>
        <dbReference type="ChEBI" id="CHEBI:43474"/>
        <dbReference type="ChEBI" id="CHEBI:57535"/>
        <dbReference type="ChEBI" id="CHEBI:57783"/>
        <dbReference type="ChEBI" id="CHEBI:58349"/>
        <dbReference type="ChEBI" id="CHEBI:537519"/>
        <dbReference type="EC" id="1.2.1.11"/>
    </reaction>
</comment>
<dbReference type="SUPFAM" id="SSF55961">
    <property type="entry name" value="Bet v1-like"/>
    <property type="match status" value="1"/>
</dbReference>
<dbReference type="GO" id="GO:0019877">
    <property type="term" value="P:diaminopimelate biosynthetic process"/>
    <property type="evidence" value="ECO:0007669"/>
    <property type="project" value="UniProtKB-KW"/>
</dbReference>
<dbReference type="Pfam" id="PF01852">
    <property type="entry name" value="START"/>
    <property type="match status" value="1"/>
</dbReference>
<comment type="caution">
    <text evidence="16">The sequence shown here is derived from an EMBL/GenBank/DDBJ whole genome shotgun (WGS) entry which is preliminary data.</text>
</comment>
<dbReference type="GO" id="GO:0046983">
    <property type="term" value="F:protein dimerization activity"/>
    <property type="evidence" value="ECO:0007669"/>
    <property type="project" value="InterPro"/>
</dbReference>
<feature type="region of interest" description="Disordered" evidence="14">
    <location>
        <begin position="977"/>
        <end position="1002"/>
    </location>
</feature>
<feature type="region of interest" description="Disordered" evidence="14">
    <location>
        <begin position="541"/>
        <end position="576"/>
    </location>
</feature>
<keyword evidence="8" id="KW-0521">NADP</keyword>
<dbReference type="InterPro" id="IPR012080">
    <property type="entry name" value="Asp_semialdehyde_DH"/>
</dbReference>